<protein>
    <submittedName>
        <fullName evidence="15">Kinesin family member 7</fullName>
    </submittedName>
</protein>
<name>A0A3Q2Z0V4_HIPCM</name>
<dbReference type="Pfam" id="PF00225">
    <property type="entry name" value="Kinesin"/>
    <property type="match status" value="1"/>
</dbReference>
<evidence type="ECO:0000256" key="10">
    <source>
        <dbReference type="ARBA" id="ARBA00023273"/>
    </source>
</evidence>
<evidence type="ECO:0000259" key="14">
    <source>
        <dbReference type="PROSITE" id="PS50067"/>
    </source>
</evidence>
<dbReference type="Ensembl" id="ENSHCOT00000008460.1">
    <property type="protein sequence ID" value="ENSHCOP00000019547.1"/>
    <property type="gene ID" value="ENSHCOG00000005029.1"/>
</dbReference>
<evidence type="ECO:0000256" key="6">
    <source>
        <dbReference type="ARBA" id="ARBA00023054"/>
    </source>
</evidence>
<feature type="region of interest" description="Disordered" evidence="13">
    <location>
        <begin position="452"/>
        <end position="480"/>
    </location>
</feature>
<reference evidence="15" key="2">
    <citation type="submission" date="2025-09" db="UniProtKB">
        <authorList>
            <consortium name="Ensembl"/>
        </authorList>
    </citation>
    <scope>IDENTIFICATION</scope>
</reference>
<evidence type="ECO:0000313" key="15">
    <source>
        <dbReference type="Ensembl" id="ENSHCOP00000019547.1"/>
    </source>
</evidence>
<dbReference type="InterPro" id="IPR027640">
    <property type="entry name" value="Kinesin-like_fam"/>
</dbReference>
<feature type="coiled-coil region" evidence="12">
    <location>
        <begin position="1064"/>
        <end position="1105"/>
    </location>
</feature>
<dbReference type="GO" id="GO:0003777">
    <property type="term" value="F:microtubule motor activity"/>
    <property type="evidence" value="ECO:0007669"/>
    <property type="project" value="InterPro"/>
</dbReference>
<feature type="binding site" evidence="11">
    <location>
        <begin position="95"/>
        <end position="102"/>
    </location>
    <ligand>
        <name>ATP</name>
        <dbReference type="ChEBI" id="CHEBI:30616"/>
    </ligand>
</feature>
<dbReference type="PRINTS" id="PR00380">
    <property type="entry name" value="KINESINHEAVY"/>
</dbReference>
<dbReference type="InterPro" id="IPR001752">
    <property type="entry name" value="Kinesin_motor_dom"/>
</dbReference>
<organism evidence="15 16">
    <name type="scientific">Hippocampus comes</name>
    <name type="common">Tiger tail seahorse</name>
    <dbReference type="NCBI Taxonomy" id="109280"/>
    <lineage>
        <taxon>Eukaryota</taxon>
        <taxon>Metazoa</taxon>
        <taxon>Chordata</taxon>
        <taxon>Craniata</taxon>
        <taxon>Vertebrata</taxon>
        <taxon>Euteleostomi</taxon>
        <taxon>Actinopterygii</taxon>
        <taxon>Neopterygii</taxon>
        <taxon>Teleostei</taxon>
        <taxon>Neoteleostei</taxon>
        <taxon>Acanthomorphata</taxon>
        <taxon>Syngnathiaria</taxon>
        <taxon>Syngnathiformes</taxon>
        <taxon>Syngnathoidei</taxon>
        <taxon>Syngnathidae</taxon>
        <taxon>Hippocampus</taxon>
    </lineage>
</organism>
<dbReference type="InterPro" id="IPR036961">
    <property type="entry name" value="Kinesin_motor_dom_sf"/>
</dbReference>
<feature type="compositionally biased region" description="Basic and acidic residues" evidence="13">
    <location>
        <begin position="470"/>
        <end position="480"/>
    </location>
</feature>
<dbReference type="GO" id="GO:0005524">
    <property type="term" value="F:ATP binding"/>
    <property type="evidence" value="ECO:0007669"/>
    <property type="project" value="UniProtKB-UniRule"/>
</dbReference>
<dbReference type="GO" id="GO:0005875">
    <property type="term" value="C:microtubule associated complex"/>
    <property type="evidence" value="ECO:0007669"/>
    <property type="project" value="TreeGrafter"/>
</dbReference>
<evidence type="ECO:0000256" key="1">
    <source>
        <dbReference type="ARBA" id="ARBA00004138"/>
    </source>
</evidence>
<evidence type="ECO:0000256" key="9">
    <source>
        <dbReference type="ARBA" id="ARBA00023212"/>
    </source>
</evidence>
<proteinExistence type="inferred from homology"/>
<sequence>QGCSAKRVPNTGEYSAVQVAVRVRPLLPKELLRCHESCITVDPELQRVTLGHDRHFLCDFLFEETCCQEEVYSASVQPLIDAFFQGFNATVFAYGQTGSGKTYTIGEANIYEEQGIIPRAVADVFKLLDENDLTDFSVRVSYLEVYKEEFKDLLEVETASKDIHIREDKGNIVLCGVKECVVEGLDEVLSLLESGNTARHTGATQMNPNSSRSHTIFTLYMDQRRGSLRLYGSATSGGPQMLSSKFHFVDLAGSERILRTGNTGERLKESIQINSGLLALGNVIGALGDPKRKGSHIPYRDSKITRILKDSLGGNSKTLMVACISPSSSDFDESLNTLNYATRARNIQNRVTINCKREPDRIEGLEQQIKALRRALENRHRSETRIISHADPNRRPRLGEGEISRLQVQEAHYRTCTDTAYRLLRELQSEGTLTAEQSLRVKEWLCSVEEERSRLTTASGPDSGIENSSTEEHLALRRERPSVNNQVLQARVLHLERENTDFLAALEDAMEQYKLQSDKLQEQQDLIAELQGLLASPDVRGLGLNLCSRPHTAPISSMQQSQNGASQVTNHGTEFSAIHQKNELLKTTLLKYLGFVLQMSRCTWLKIRTISAFTRHFSRNCKCLLTHRILHYFSANSSVAETSVRDAMRGFESVSESGLLQAQQKIRELSITIRMKEELIKELVKTGKDAQSLNRQYSHKITALESEAVQARQELHEAQRQLQELERQEREISATDKTRAQECRRKIAAAQSKVQVLSQRHRDTAHLANLPAQSERRVLELERSVQSMRQQQELLQKRLRQESQQKRRLETEMQRRTHRVKELEIKNEQQQKILKIKTEEIAAFQRQRRSGSNGSVISLEEQQKIEEQKRWLDEEMERVLDQRRGLEDLEGELTKREEILAKKEALLQERSGLETKRLRSSQALSKDLVTLTGRIETLEHELSERNGLLRSSSAQDSQQIRQEISNLRQEKDSLLKQRVELDDKLRQGNLLSPEEERTLFQLDEAIEALDAAIEYKNEAITQRQRQLRASASMLSQWEMNLMAKLSYLSASETRALLCKYFDKVVSLREEERKLQLALAELEMQLDEQQRLVQWLENALDRTQLDTDRRLTQQQKEHERSVQLLLQQCRGGLAGRQRQYEGWILGLSKELNHYKAANLELSNKLRELSVSASQPKEQLKVLPCNSKTQAVSNVENHGGRGTPMSEKPPKSREEMRELVNAPLPSIWRRSSLPTEEPAVMEELWLRTASDGPMNRVVQTGLNSSSVPTLPPAMKSRRESRRSSLHVGPLNSNNVFIDFRKNLA</sequence>
<feature type="coiled-coil region" evidence="12">
    <location>
        <begin position="659"/>
        <end position="916"/>
    </location>
</feature>
<comment type="similarity">
    <text evidence="11">Belongs to the TRAFAC class myosin-kinesin ATPase superfamily. Kinesin family.</text>
</comment>
<dbReference type="PROSITE" id="PS50067">
    <property type="entry name" value="KINESIN_MOTOR_2"/>
    <property type="match status" value="1"/>
</dbReference>
<feature type="region of interest" description="Disordered" evidence="13">
    <location>
        <begin position="1258"/>
        <end position="1286"/>
    </location>
</feature>
<comment type="subcellular location">
    <subcellularLocation>
        <location evidence="1">Cell projection</location>
        <location evidence="1">Cilium</location>
    </subcellularLocation>
    <subcellularLocation>
        <location evidence="2">Cytoplasm</location>
        <location evidence="2">Cytoskeleton</location>
    </subcellularLocation>
</comment>
<evidence type="ECO:0000256" key="13">
    <source>
        <dbReference type="SAM" id="MobiDB-lite"/>
    </source>
</evidence>
<dbReference type="PANTHER" id="PTHR47969">
    <property type="entry name" value="CHROMOSOME-ASSOCIATED KINESIN KIF4A-RELATED"/>
    <property type="match status" value="1"/>
</dbReference>
<dbReference type="GO" id="GO:0005929">
    <property type="term" value="C:cilium"/>
    <property type="evidence" value="ECO:0007669"/>
    <property type="project" value="UniProtKB-SubCell"/>
</dbReference>
<dbReference type="Gene3D" id="3.40.850.10">
    <property type="entry name" value="Kinesin motor domain"/>
    <property type="match status" value="1"/>
</dbReference>
<evidence type="ECO:0000256" key="3">
    <source>
        <dbReference type="ARBA" id="ARBA00022490"/>
    </source>
</evidence>
<keyword evidence="7" id="KW-0969">Cilium</keyword>
<dbReference type="PANTHER" id="PTHR47969:SF8">
    <property type="entry name" value="KINESIN FAMILY MEMBER 7"/>
    <property type="match status" value="1"/>
</dbReference>
<dbReference type="GeneTree" id="ENSGT00940000159749"/>
<reference evidence="15" key="1">
    <citation type="submission" date="2025-08" db="UniProtKB">
        <authorList>
            <consortium name="Ensembl"/>
        </authorList>
    </citation>
    <scope>IDENTIFICATION</scope>
</reference>
<dbReference type="GO" id="GO:0008017">
    <property type="term" value="F:microtubule binding"/>
    <property type="evidence" value="ECO:0007669"/>
    <property type="project" value="InterPro"/>
</dbReference>
<keyword evidence="10" id="KW-0966">Cell projection</keyword>
<dbReference type="GO" id="GO:0007018">
    <property type="term" value="P:microtubule-based movement"/>
    <property type="evidence" value="ECO:0007669"/>
    <property type="project" value="InterPro"/>
</dbReference>
<keyword evidence="3" id="KW-0963">Cytoplasm</keyword>
<keyword evidence="4 11" id="KW-0547">Nucleotide-binding</keyword>
<dbReference type="FunFam" id="3.40.850.10:FF:000025">
    <property type="entry name" value="kinesin-like protein KIF27 isoform X1"/>
    <property type="match status" value="1"/>
</dbReference>
<evidence type="ECO:0000256" key="11">
    <source>
        <dbReference type="PROSITE-ProRule" id="PRU00283"/>
    </source>
</evidence>
<dbReference type="SMART" id="SM00129">
    <property type="entry name" value="KISc"/>
    <property type="match status" value="1"/>
</dbReference>
<feature type="region of interest" description="Disordered" evidence="13">
    <location>
        <begin position="1191"/>
        <end position="1210"/>
    </location>
</feature>
<evidence type="ECO:0000256" key="8">
    <source>
        <dbReference type="ARBA" id="ARBA00023175"/>
    </source>
</evidence>
<evidence type="ECO:0000256" key="2">
    <source>
        <dbReference type="ARBA" id="ARBA00004245"/>
    </source>
</evidence>
<keyword evidence="6 12" id="KW-0175">Coiled coil</keyword>
<keyword evidence="9" id="KW-0206">Cytoskeleton</keyword>
<dbReference type="Proteomes" id="UP000264820">
    <property type="component" value="Unplaced"/>
</dbReference>
<dbReference type="CDD" id="cd01372">
    <property type="entry name" value="KISc_KIF4"/>
    <property type="match status" value="1"/>
</dbReference>
<dbReference type="InterPro" id="IPR019821">
    <property type="entry name" value="Kinesin_motor_CS"/>
</dbReference>
<dbReference type="GO" id="GO:0051231">
    <property type="term" value="P:spindle elongation"/>
    <property type="evidence" value="ECO:0007669"/>
    <property type="project" value="TreeGrafter"/>
</dbReference>
<dbReference type="SUPFAM" id="SSF52540">
    <property type="entry name" value="P-loop containing nucleoside triphosphate hydrolases"/>
    <property type="match status" value="1"/>
</dbReference>
<evidence type="ECO:0000313" key="16">
    <source>
        <dbReference type="Proteomes" id="UP000264820"/>
    </source>
</evidence>
<dbReference type="InterPro" id="IPR027417">
    <property type="entry name" value="P-loop_NTPase"/>
</dbReference>
<feature type="compositionally biased region" description="Polar residues" evidence="13">
    <location>
        <begin position="455"/>
        <end position="468"/>
    </location>
</feature>
<keyword evidence="16" id="KW-1185">Reference proteome</keyword>
<feature type="coiled-coil region" evidence="12">
    <location>
        <begin position="957"/>
        <end position="984"/>
    </location>
</feature>
<dbReference type="PROSITE" id="PS00411">
    <property type="entry name" value="KINESIN_MOTOR_1"/>
    <property type="match status" value="1"/>
</dbReference>
<feature type="domain" description="Kinesin motor" evidence="14">
    <location>
        <begin position="16"/>
        <end position="347"/>
    </location>
</feature>
<evidence type="ECO:0000256" key="5">
    <source>
        <dbReference type="ARBA" id="ARBA00022840"/>
    </source>
</evidence>
<accession>A0A3Q2Z0V4</accession>
<evidence type="ECO:0000256" key="4">
    <source>
        <dbReference type="ARBA" id="ARBA00022741"/>
    </source>
</evidence>
<dbReference type="GO" id="GO:0007052">
    <property type="term" value="P:mitotic spindle organization"/>
    <property type="evidence" value="ECO:0007669"/>
    <property type="project" value="TreeGrafter"/>
</dbReference>
<keyword evidence="8 11" id="KW-0505">Motor protein</keyword>
<evidence type="ECO:0000256" key="12">
    <source>
        <dbReference type="SAM" id="Coils"/>
    </source>
</evidence>
<dbReference type="Pfam" id="PF25764">
    <property type="entry name" value="KIF21A_4th"/>
    <property type="match status" value="1"/>
</dbReference>
<evidence type="ECO:0000256" key="7">
    <source>
        <dbReference type="ARBA" id="ARBA00023069"/>
    </source>
</evidence>
<keyword evidence="5 11" id="KW-0067">ATP-binding</keyword>